<dbReference type="PROSITE" id="PS50111">
    <property type="entry name" value="CHEMOTAXIS_TRANSDUC_2"/>
    <property type="match status" value="1"/>
</dbReference>
<feature type="domain" description="Methyl-accepting transducer" evidence="3">
    <location>
        <begin position="245"/>
        <end position="389"/>
    </location>
</feature>
<dbReference type="Proteomes" id="UP000199662">
    <property type="component" value="Unassembled WGS sequence"/>
</dbReference>
<dbReference type="GO" id="GO:0007165">
    <property type="term" value="P:signal transduction"/>
    <property type="evidence" value="ECO:0007669"/>
    <property type="project" value="UniProtKB-KW"/>
</dbReference>
<dbReference type="SMART" id="SM00283">
    <property type="entry name" value="MA"/>
    <property type="match status" value="1"/>
</dbReference>
<organism evidence="4 5">
    <name type="scientific">Propionispira arboris</name>
    <dbReference type="NCBI Taxonomy" id="84035"/>
    <lineage>
        <taxon>Bacteria</taxon>
        <taxon>Bacillati</taxon>
        <taxon>Bacillota</taxon>
        <taxon>Negativicutes</taxon>
        <taxon>Selenomonadales</taxon>
        <taxon>Selenomonadaceae</taxon>
        <taxon>Propionispira</taxon>
    </lineage>
</organism>
<dbReference type="InterPro" id="IPR004089">
    <property type="entry name" value="MCPsignal_dom"/>
</dbReference>
<evidence type="ECO:0000313" key="5">
    <source>
        <dbReference type="Proteomes" id="UP000199662"/>
    </source>
</evidence>
<dbReference type="PANTHER" id="PTHR32089">
    <property type="entry name" value="METHYL-ACCEPTING CHEMOTAXIS PROTEIN MCPB"/>
    <property type="match status" value="1"/>
</dbReference>
<keyword evidence="5" id="KW-1185">Reference proteome</keyword>
<reference evidence="4 5" key="1">
    <citation type="submission" date="2016-10" db="EMBL/GenBank/DDBJ databases">
        <authorList>
            <person name="de Groot N.N."/>
        </authorList>
    </citation>
    <scope>NUCLEOTIDE SEQUENCE [LARGE SCALE GENOMIC DNA]</scope>
    <source>
        <strain evidence="4 5">DSM 2179</strain>
    </source>
</reference>
<accession>A0A1H7BZF5</accession>
<sequence length="389" mass="42346">MDQTDKMLHIKYVDALKMIAALEVNVIPGGAVFLFIEGRTIKWKSASKTFDLPIFSVGSDLKETSIAVRAMNERRVLSEKVPRSAYGMRLTTVAIPLVDDAETIVGAFSVVLPRLHPIASGFSEFAPIIVELFPEGAFLYMSDLTKIAYIQSSRKFTLSGMAVGYELKETDIAYKTIHSGTIQIVELGSERYGVPVYIANYPVYDEENGNVIVATLGVVIPKAHAANLKDMSGNLSNNLAGISTAIEHLAKSAATINENEQDLYKYVQYVTTAIDKINTITEFISSVSNQSNMLGLNAAIEAARAGEMGRGFAVVAEEIRKLATQSGETVSQIKALTRDIKKNVSEVDKRSSTSLTTSQEQAAATQEISASIEELIHLAERLNTLAQEL</sequence>
<evidence type="ECO:0000256" key="1">
    <source>
        <dbReference type="ARBA" id="ARBA00023224"/>
    </source>
</evidence>
<evidence type="ECO:0000313" key="4">
    <source>
        <dbReference type="EMBL" id="SEJ81727.1"/>
    </source>
</evidence>
<dbReference type="GO" id="GO:0016020">
    <property type="term" value="C:membrane"/>
    <property type="evidence" value="ECO:0007669"/>
    <property type="project" value="InterPro"/>
</dbReference>
<evidence type="ECO:0000256" key="2">
    <source>
        <dbReference type="PROSITE-ProRule" id="PRU00284"/>
    </source>
</evidence>
<protein>
    <submittedName>
        <fullName evidence="4">Methyl-accepting chemotaxis protein (MCP) signalling domain-containing protein</fullName>
    </submittedName>
</protein>
<dbReference type="RefSeq" id="WP_218144920.1">
    <property type="nucleotide sequence ID" value="NZ_FNZK01000018.1"/>
</dbReference>
<evidence type="ECO:0000259" key="3">
    <source>
        <dbReference type="PROSITE" id="PS50111"/>
    </source>
</evidence>
<proteinExistence type="predicted"/>
<dbReference type="AlphaFoldDB" id="A0A1H7BZF5"/>
<dbReference type="SUPFAM" id="SSF58104">
    <property type="entry name" value="Methyl-accepting chemotaxis protein (MCP) signaling domain"/>
    <property type="match status" value="1"/>
</dbReference>
<gene>
    <name evidence="4" type="ORF">SAMN05660742_11830</name>
</gene>
<dbReference type="STRING" id="84035.SAMN05660742_11830"/>
<dbReference type="Pfam" id="PF00015">
    <property type="entry name" value="MCPsignal"/>
    <property type="match status" value="1"/>
</dbReference>
<dbReference type="PANTHER" id="PTHR32089:SF112">
    <property type="entry name" value="LYSOZYME-LIKE PROTEIN-RELATED"/>
    <property type="match status" value="1"/>
</dbReference>
<name>A0A1H7BZF5_9FIRM</name>
<dbReference type="Gene3D" id="1.10.287.950">
    <property type="entry name" value="Methyl-accepting chemotaxis protein"/>
    <property type="match status" value="1"/>
</dbReference>
<dbReference type="EMBL" id="FNZK01000018">
    <property type="protein sequence ID" value="SEJ81727.1"/>
    <property type="molecule type" value="Genomic_DNA"/>
</dbReference>
<keyword evidence="1 2" id="KW-0807">Transducer</keyword>